<feature type="domain" description="Phosphatidic acid phosphatase type 2/haloperoxidase" evidence="2">
    <location>
        <begin position="70"/>
        <end position="232"/>
    </location>
</feature>
<keyword evidence="1" id="KW-0812">Transmembrane</keyword>
<reference evidence="3" key="1">
    <citation type="submission" date="2022-10" db="EMBL/GenBank/DDBJ databases">
        <authorList>
            <person name="Chen Y."/>
            <person name="Dougan E. K."/>
            <person name="Chan C."/>
            <person name="Rhodes N."/>
            <person name="Thang M."/>
        </authorList>
    </citation>
    <scope>NUCLEOTIDE SEQUENCE</scope>
</reference>
<dbReference type="Pfam" id="PF01569">
    <property type="entry name" value="PAP2"/>
    <property type="match status" value="1"/>
</dbReference>
<keyword evidence="5" id="KW-1185">Reference proteome</keyword>
<dbReference type="AlphaFoldDB" id="A0A9P1CXK7"/>
<gene>
    <name evidence="3" type="ORF">C1SCF055_LOCUS26615</name>
</gene>
<evidence type="ECO:0000256" key="1">
    <source>
        <dbReference type="SAM" id="Phobius"/>
    </source>
</evidence>
<sequence>MREECIPWWYNATVGFEGCPYGRRLPGDVTLPNDARFIDWVAVVYSYIPFVVPVLVFAELLCTRGTRQLSVLLFTGMTTLMNELLVKPFFATARPGAFGPAPGALTDSFGQPAGSCNTTCGMPSSHSTMAIGFLMLTMFDGIIRLKPDSNVLTQDKDEVEMQQRLKEMISVTPLAPKRVMSNTEFLGFYFTWQLLLGPVPLMRVVLHDHTAAQVCLGGMLGAVYAVLWFRFTIYMINRYKHKVGHRFFCGLLKHNYAPVAMRVMARPSGQDGTWQELQWDAKIEEVEAENVETGAASSEETE</sequence>
<dbReference type="Proteomes" id="UP001152797">
    <property type="component" value="Unassembled WGS sequence"/>
</dbReference>
<dbReference type="OrthoDB" id="302705at2759"/>
<evidence type="ECO:0000259" key="2">
    <source>
        <dbReference type="Pfam" id="PF01569"/>
    </source>
</evidence>
<feature type="transmembrane region" description="Helical" evidence="1">
    <location>
        <begin position="211"/>
        <end position="236"/>
    </location>
</feature>
<keyword evidence="1" id="KW-0472">Membrane</keyword>
<dbReference type="InterPro" id="IPR000326">
    <property type="entry name" value="PAP2/HPO"/>
</dbReference>
<accession>A0A9P1CXK7</accession>
<protein>
    <recommendedName>
        <fullName evidence="2">Phosphatidic acid phosphatase type 2/haloperoxidase domain-containing protein</fullName>
    </recommendedName>
</protein>
<reference evidence="4 5" key="2">
    <citation type="submission" date="2024-05" db="EMBL/GenBank/DDBJ databases">
        <authorList>
            <person name="Chen Y."/>
            <person name="Shah S."/>
            <person name="Dougan E. K."/>
            <person name="Thang M."/>
            <person name="Chan C."/>
        </authorList>
    </citation>
    <scope>NUCLEOTIDE SEQUENCE [LARGE SCALE GENOMIC DNA]</scope>
</reference>
<evidence type="ECO:0000313" key="5">
    <source>
        <dbReference type="Proteomes" id="UP001152797"/>
    </source>
</evidence>
<comment type="caution">
    <text evidence="3">The sequence shown here is derived from an EMBL/GenBank/DDBJ whole genome shotgun (WGS) entry which is preliminary data.</text>
</comment>
<feature type="transmembrane region" description="Helical" evidence="1">
    <location>
        <begin position="40"/>
        <end position="62"/>
    </location>
</feature>
<dbReference type="EMBL" id="CAMXCT020002790">
    <property type="protein sequence ID" value="CAL1153877.1"/>
    <property type="molecule type" value="Genomic_DNA"/>
</dbReference>
<name>A0A9P1CXK7_9DINO</name>
<dbReference type="EMBL" id="CAMXCT030002790">
    <property type="protein sequence ID" value="CAL4787814.1"/>
    <property type="molecule type" value="Genomic_DNA"/>
</dbReference>
<dbReference type="Gene3D" id="1.20.144.10">
    <property type="entry name" value="Phosphatidic acid phosphatase type 2/haloperoxidase"/>
    <property type="match status" value="1"/>
</dbReference>
<evidence type="ECO:0000313" key="3">
    <source>
        <dbReference type="EMBL" id="CAI4000502.1"/>
    </source>
</evidence>
<dbReference type="SUPFAM" id="SSF48317">
    <property type="entry name" value="Acid phosphatase/Vanadium-dependent haloperoxidase"/>
    <property type="match status" value="1"/>
</dbReference>
<dbReference type="EMBL" id="CAMXCT010002790">
    <property type="protein sequence ID" value="CAI4000502.1"/>
    <property type="molecule type" value="Genomic_DNA"/>
</dbReference>
<proteinExistence type="predicted"/>
<evidence type="ECO:0000313" key="4">
    <source>
        <dbReference type="EMBL" id="CAL4787814.1"/>
    </source>
</evidence>
<dbReference type="InterPro" id="IPR036938">
    <property type="entry name" value="PAP2/HPO_sf"/>
</dbReference>
<feature type="transmembrane region" description="Helical" evidence="1">
    <location>
        <begin position="186"/>
        <end position="205"/>
    </location>
</feature>
<organism evidence="3">
    <name type="scientific">Cladocopium goreaui</name>
    <dbReference type="NCBI Taxonomy" id="2562237"/>
    <lineage>
        <taxon>Eukaryota</taxon>
        <taxon>Sar</taxon>
        <taxon>Alveolata</taxon>
        <taxon>Dinophyceae</taxon>
        <taxon>Suessiales</taxon>
        <taxon>Symbiodiniaceae</taxon>
        <taxon>Cladocopium</taxon>
    </lineage>
</organism>
<keyword evidence="1" id="KW-1133">Transmembrane helix</keyword>